<reference evidence="3" key="1">
    <citation type="submission" date="2010-05" db="EMBL/GenBank/DDBJ databases">
        <authorList>
            <person name="Muzny D."/>
            <person name="Qin X."/>
            <person name="Buhay C."/>
            <person name="Dugan-Rocha S."/>
            <person name="Ding Y."/>
            <person name="Chen G."/>
            <person name="Hawes A."/>
            <person name="Holder M."/>
            <person name="Jhangiani S."/>
            <person name="Johnson A."/>
            <person name="Khan Z."/>
            <person name="Li Z."/>
            <person name="Liu W."/>
            <person name="Liu X."/>
            <person name="Perez L."/>
            <person name="Shen H."/>
            <person name="Wang Q."/>
            <person name="Watt J."/>
            <person name="Xi L."/>
            <person name="Xin Y."/>
            <person name="Zhou J."/>
            <person name="Deng J."/>
            <person name="Jiang H."/>
            <person name="Liu Y."/>
            <person name="Qu J."/>
            <person name="Song X.-Z."/>
            <person name="Zhang L."/>
            <person name="Villasana D."/>
            <person name="Johnson A."/>
            <person name="Liu J."/>
            <person name="Liyanage D."/>
            <person name="Lorensuhewa L."/>
            <person name="Robinson T."/>
            <person name="Song A."/>
            <person name="Song B.-B."/>
            <person name="Dinh H."/>
            <person name="Thornton R."/>
            <person name="Coyle M."/>
            <person name="Francisco L."/>
            <person name="Jackson L."/>
            <person name="Javaid M."/>
            <person name="Korchina V."/>
            <person name="Kovar C."/>
            <person name="Mata R."/>
            <person name="Mathew T."/>
            <person name="Ngo R."/>
            <person name="Nguyen L."/>
            <person name="Nguyen N."/>
            <person name="Okwuonu G."/>
            <person name="Ongeri F."/>
            <person name="Pham C."/>
            <person name="Simmons D."/>
            <person name="Wilczek-Boney K."/>
            <person name="Hale W."/>
            <person name="Jakkamsetti A."/>
            <person name="Pham P."/>
            <person name="Ruth R."/>
            <person name="San Lucas F."/>
            <person name="Warren J."/>
            <person name="Zhang J."/>
            <person name="Zhao Z."/>
            <person name="Zhou C."/>
            <person name="Zhu D."/>
            <person name="Lee S."/>
            <person name="Bess C."/>
            <person name="Blankenburg K."/>
            <person name="Forbes L."/>
            <person name="Fu Q."/>
            <person name="Gubbala S."/>
            <person name="Hirani K."/>
            <person name="Jayaseelan J.C."/>
            <person name="Lara F."/>
            <person name="Munidasa M."/>
            <person name="Palculict T."/>
            <person name="Patil S."/>
            <person name="Pu L.-L."/>
            <person name="Saada N."/>
            <person name="Tang L."/>
            <person name="Weissenberger G."/>
            <person name="Zhu Y."/>
            <person name="Hemphill L."/>
            <person name="Shang Y."/>
            <person name="Youmans B."/>
            <person name="Ayvaz T."/>
            <person name="Ross M."/>
            <person name="Santibanez J."/>
            <person name="Aqrawi P."/>
            <person name="Gross S."/>
            <person name="Joshi V."/>
            <person name="Fowler G."/>
            <person name="Nazareth L."/>
            <person name="Reid J."/>
            <person name="Worley K."/>
            <person name="Petrosino J."/>
            <person name="Highlander S."/>
            <person name="Gibbs R."/>
        </authorList>
    </citation>
    <scope>NUCLEOTIDE SEQUENCE [LARGE SCALE GENOMIC DNA]</scope>
    <source>
        <strain evidence="3">MN8</strain>
    </source>
</reference>
<dbReference type="InterPro" id="IPR006221">
    <property type="entry name" value="TrpG/PapA_dom"/>
</dbReference>
<dbReference type="InterPro" id="IPR050472">
    <property type="entry name" value="Anth_synth/Amidotransfase"/>
</dbReference>
<comment type="caution">
    <text evidence="3">The sequence shown here is derived from an EMBL/GenBank/DDBJ whole genome shotgun (WGS) entry which is preliminary data.</text>
</comment>
<dbReference type="PRINTS" id="PR00096">
    <property type="entry name" value="GATASE"/>
</dbReference>
<evidence type="ECO:0000259" key="2">
    <source>
        <dbReference type="Pfam" id="PF00117"/>
    </source>
</evidence>
<dbReference type="PRINTS" id="PR00099">
    <property type="entry name" value="CPSGATASE"/>
</dbReference>
<dbReference type="Proteomes" id="UP000003455">
    <property type="component" value="Chromosome"/>
</dbReference>
<dbReference type="EMBL" id="ACJA02000003">
    <property type="protein sequence ID" value="EFH95374.1"/>
    <property type="molecule type" value="Genomic_DNA"/>
</dbReference>
<evidence type="ECO:0000256" key="1">
    <source>
        <dbReference type="ARBA" id="ARBA00022962"/>
    </source>
</evidence>
<dbReference type="GO" id="GO:0004049">
    <property type="term" value="F:anthranilate synthase activity"/>
    <property type="evidence" value="ECO:0007669"/>
    <property type="project" value="TreeGrafter"/>
</dbReference>
<dbReference type="Gene3D" id="3.40.50.880">
    <property type="match status" value="1"/>
</dbReference>
<dbReference type="NCBIfam" id="TIGR00566">
    <property type="entry name" value="trpG_papA"/>
    <property type="match status" value="1"/>
</dbReference>
<dbReference type="SUPFAM" id="SSF52317">
    <property type="entry name" value="Class I glutamine amidotransferase-like"/>
    <property type="match status" value="1"/>
</dbReference>
<keyword evidence="3" id="KW-0808">Transferase</keyword>
<dbReference type="PROSITE" id="PS51273">
    <property type="entry name" value="GATASE_TYPE_1"/>
    <property type="match status" value="1"/>
</dbReference>
<organism evidence="3">
    <name type="scientific">Staphylococcus aureus subsp. aureus MN8</name>
    <dbReference type="NCBI Taxonomy" id="548470"/>
    <lineage>
        <taxon>Bacteria</taxon>
        <taxon>Bacillati</taxon>
        <taxon>Bacillota</taxon>
        <taxon>Bacilli</taxon>
        <taxon>Bacillales</taxon>
        <taxon>Staphylococcaceae</taxon>
        <taxon>Staphylococcus</taxon>
    </lineage>
</organism>
<dbReference type="InterPro" id="IPR029062">
    <property type="entry name" value="Class_I_gatase-like"/>
</dbReference>
<dbReference type="PANTHER" id="PTHR43418">
    <property type="entry name" value="MULTIFUNCTIONAL TRYPTOPHAN BIOSYNTHESIS PROTEIN-RELATED"/>
    <property type="match status" value="1"/>
</dbReference>
<dbReference type="PRINTS" id="PR00097">
    <property type="entry name" value="ANTSNTHASEII"/>
</dbReference>
<dbReference type="HOGENOM" id="CLU_014340_1_2_9"/>
<dbReference type="AlphaFoldDB" id="A0A0E1X7K2"/>
<dbReference type="PANTHER" id="PTHR43418:SF4">
    <property type="entry name" value="MULTIFUNCTIONAL TRYPTOPHAN BIOSYNTHESIS PROTEIN"/>
    <property type="match status" value="1"/>
</dbReference>
<name>A0A0E1X7K2_STAAU</name>
<dbReference type="GO" id="GO:0016740">
    <property type="term" value="F:transferase activity"/>
    <property type="evidence" value="ECO:0007669"/>
    <property type="project" value="UniProtKB-KW"/>
</dbReference>
<gene>
    <name evidence="3" type="ORF">HMPREF0769_11584</name>
</gene>
<protein>
    <submittedName>
        <fullName evidence="3">Glutamine amidotransferase, class I</fullName>
    </submittedName>
</protein>
<proteinExistence type="predicted"/>
<evidence type="ECO:0000313" key="3">
    <source>
        <dbReference type="EMBL" id="EFH95374.1"/>
    </source>
</evidence>
<keyword evidence="1 3" id="KW-0315">Glutamine amidotransferase</keyword>
<dbReference type="FunFam" id="3.40.50.880:FF:000080">
    <property type="entry name" value="Para-aminobenzoate synthase, glutamine amidotransferase, component II"/>
    <property type="match status" value="1"/>
</dbReference>
<dbReference type="Pfam" id="PF00117">
    <property type="entry name" value="GATase"/>
    <property type="match status" value="1"/>
</dbReference>
<dbReference type="CDD" id="cd01743">
    <property type="entry name" value="GATase1_Anthranilate_Synthase"/>
    <property type="match status" value="1"/>
</dbReference>
<feature type="domain" description="Glutamine amidotransferase" evidence="2">
    <location>
        <begin position="3"/>
        <end position="187"/>
    </location>
</feature>
<dbReference type="InterPro" id="IPR017926">
    <property type="entry name" value="GATASE"/>
</dbReference>
<dbReference type="GO" id="GO:0005829">
    <property type="term" value="C:cytosol"/>
    <property type="evidence" value="ECO:0007669"/>
    <property type="project" value="TreeGrafter"/>
</dbReference>
<accession>A0A0E1X7K2</accession>
<sequence>MILVIDNNDSFTYNLIDYIKTQTKLTVQVVGIDNLLIEDIINMKPKAIVISPGPGNPDDYPILNEVLEQFYQRVPILGVCLGFQCIVSYFGGNIIHGYHPVHGHTTQLRHTNEGIFQGLPQNFNVMRYHSLIADGATFPNCLKITAKNDEAIIMAFEHITFPVFGVQYHPESILSEYGYRQVELFLSKVGDYCENRI</sequence>
<dbReference type="RefSeq" id="WP_000604508.1">
    <property type="nucleotide sequence ID" value="NZ_CM000952.1"/>
</dbReference>
<dbReference type="GO" id="GO:0000162">
    <property type="term" value="P:L-tryptophan biosynthetic process"/>
    <property type="evidence" value="ECO:0007669"/>
    <property type="project" value="TreeGrafter"/>
</dbReference>